<evidence type="ECO:0000256" key="5">
    <source>
        <dbReference type="RuleBase" id="RU003560"/>
    </source>
</evidence>
<keyword evidence="3 6" id="KW-0808">Transferase</keyword>
<dbReference type="FunFam" id="3.40.640.10:FF:000014">
    <property type="entry name" value="Adenosylmethionine-8-amino-7-oxononanoate aminotransferase, probable"/>
    <property type="match status" value="1"/>
</dbReference>
<dbReference type="Proteomes" id="UP000321805">
    <property type="component" value="Chromosome"/>
</dbReference>
<dbReference type="RefSeq" id="WP_146917806.1">
    <property type="nucleotide sequence ID" value="NZ_CP042430.1"/>
</dbReference>
<evidence type="ECO:0000256" key="4">
    <source>
        <dbReference type="ARBA" id="ARBA00022898"/>
    </source>
</evidence>
<protein>
    <submittedName>
        <fullName evidence="6">Aspartate aminotransferase family protein</fullName>
    </submittedName>
</protein>
<evidence type="ECO:0000313" key="6">
    <source>
        <dbReference type="EMBL" id="QEC47399.1"/>
    </source>
</evidence>
<reference evidence="6 7" key="1">
    <citation type="journal article" date="2018" name="J. Microbiol.">
        <title>Baekduia soli gen. nov., sp. nov., a novel bacterium isolated from the soil of Baekdu Mountain and proposal of a novel family name, Baekduiaceae fam. nov.</title>
        <authorList>
            <person name="An D.S."/>
            <person name="Siddiqi M.Z."/>
            <person name="Kim K.H."/>
            <person name="Yu H.S."/>
            <person name="Im W.T."/>
        </authorList>
    </citation>
    <scope>NUCLEOTIDE SEQUENCE [LARGE SCALE GENOMIC DNA]</scope>
    <source>
        <strain evidence="6 7">BR7-21</strain>
    </source>
</reference>
<gene>
    <name evidence="6" type="ORF">FSW04_07255</name>
</gene>
<dbReference type="InterPro" id="IPR015421">
    <property type="entry name" value="PyrdxlP-dep_Trfase_major"/>
</dbReference>
<evidence type="ECO:0000256" key="1">
    <source>
        <dbReference type="ARBA" id="ARBA00008954"/>
    </source>
</evidence>
<dbReference type="GO" id="GO:0008483">
    <property type="term" value="F:transaminase activity"/>
    <property type="evidence" value="ECO:0007669"/>
    <property type="project" value="UniProtKB-KW"/>
</dbReference>
<dbReference type="EMBL" id="CP042430">
    <property type="protein sequence ID" value="QEC47399.1"/>
    <property type="molecule type" value="Genomic_DNA"/>
</dbReference>
<dbReference type="KEGG" id="bsol:FSW04_07255"/>
<evidence type="ECO:0000256" key="2">
    <source>
        <dbReference type="ARBA" id="ARBA00022576"/>
    </source>
</evidence>
<dbReference type="Gene3D" id="3.90.1150.10">
    <property type="entry name" value="Aspartate Aminotransferase, domain 1"/>
    <property type="match status" value="1"/>
</dbReference>
<dbReference type="GO" id="GO:0030170">
    <property type="term" value="F:pyridoxal phosphate binding"/>
    <property type="evidence" value="ECO:0007669"/>
    <property type="project" value="InterPro"/>
</dbReference>
<dbReference type="CDD" id="cd00610">
    <property type="entry name" value="OAT_like"/>
    <property type="match status" value="1"/>
</dbReference>
<dbReference type="InterPro" id="IPR015424">
    <property type="entry name" value="PyrdxlP-dep_Trfase"/>
</dbReference>
<dbReference type="InterPro" id="IPR049704">
    <property type="entry name" value="Aminotrans_3_PPA_site"/>
</dbReference>
<proteinExistence type="inferred from homology"/>
<dbReference type="Pfam" id="PF00202">
    <property type="entry name" value="Aminotran_3"/>
    <property type="match status" value="1"/>
</dbReference>
<sequence>MSTSAEAPAGRDTRLWHPFADMAAVRGAELVIARGEDVWVWDEEGRRYLDAFGSLWYANIGHGRAEIADAVAAQMRTLEAFTIFFDYANRPALDLADRLADLSPMPGTRVLLGAGGSEAIDSAVKLVRRYWTQVGEPGRTHIITREHAYHGVGGAGTSLSGIPANREGWGPLLSGTSQIDHADPEALEAEIARLGAGAVAAFFCEPVIGAGGVRPPAPGYLERVAEICAQHGVLYVSDEVICGFGRLGTWFGIERWGIVPDLIIFAKGVTSGYLPLGGVLVGERVARPFWEEPGTMVRHGFTFAGHPACCAAALANLDVIEREGLLARGAELEGLLAGALAPLAGHPAVTEVRSGTGAMAALDLAVTPEEPAPGPRLVAAVRAAGVITRATGPATVAVCPPLTATAEHVGLLREALDTGLATLPAAAPGAAAAGRP</sequence>
<dbReference type="InterPro" id="IPR015422">
    <property type="entry name" value="PyrdxlP-dep_Trfase_small"/>
</dbReference>
<dbReference type="SUPFAM" id="SSF53383">
    <property type="entry name" value="PLP-dependent transferases"/>
    <property type="match status" value="1"/>
</dbReference>
<dbReference type="Gene3D" id="3.40.640.10">
    <property type="entry name" value="Type I PLP-dependent aspartate aminotransferase-like (Major domain)"/>
    <property type="match status" value="1"/>
</dbReference>
<comment type="similarity">
    <text evidence="1 5">Belongs to the class-III pyridoxal-phosphate-dependent aminotransferase family.</text>
</comment>
<dbReference type="PANTHER" id="PTHR43094">
    <property type="entry name" value="AMINOTRANSFERASE"/>
    <property type="match status" value="1"/>
</dbReference>
<keyword evidence="4 5" id="KW-0663">Pyridoxal phosphate</keyword>
<evidence type="ECO:0000256" key="3">
    <source>
        <dbReference type="ARBA" id="ARBA00022679"/>
    </source>
</evidence>
<evidence type="ECO:0000313" key="7">
    <source>
        <dbReference type="Proteomes" id="UP000321805"/>
    </source>
</evidence>
<dbReference type="PIRSF" id="PIRSF000521">
    <property type="entry name" value="Transaminase_4ab_Lys_Orn"/>
    <property type="match status" value="1"/>
</dbReference>
<dbReference type="PANTHER" id="PTHR43094:SF1">
    <property type="entry name" value="AMINOTRANSFERASE CLASS-III"/>
    <property type="match status" value="1"/>
</dbReference>
<dbReference type="AlphaFoldDB" id="A0A5B8U2W1"/>
<organism evidence="6 7">
    <name type="scientific">Baekduia soli</name>
    <dbReference type="NCBI Taxonomy" id="496014"/>
    <lineage>
        <taxon>Bacteria</taxon>
        <taxon>Bacillati</taxon>
        <taxon>Actinomycetota</taxon>
        <taxon>Thermoleophilia</taxon>
        <taxon>Solirubrobacterales</taxon>
        <taxon>Baekduiaceae</taxon>
        <taxon>Baekduia</taxon>
    </lineage>
</organism>
<dbReference type="PROSITE" id="PS00600">
    <property type="entry name" value="AA_TRANSFER_CLASS_3"/>
    <property type="match status" value="1"/>
</dbReference>
<dbReference type="InterPro" id="IPR005814">
    <property type="entry name" value="Aminotrans_3"/>
</dbReference>
<name>A0A5B8U2W1_9ACTN</name>
<accession>A0A5B8U2W1</accession>
<dbReference type="OrthoDB" id="9801834at2"/>
<keyword evidence="7" id="KW-1185">Reference proteome</keyword>
<keyword evidence="2 6" id="KW-0032">Aminotransferase</keyword>